<feature type="domain" description="Histidine kinase" evidence="7">
    <location>
        <begin position="346"/>
        <end position="567"/>
    </location>
</feature>
<dbReference type="PROSITE" id="PS50110">
    <property type="entry name" value="RESPONSE_REGULATORY"/>
    <property type="match status" value="1"/>
</dbReference>
<dbReference type="InterPro" id="IPR005467">
    <property type="entry name" value="His_kinase_dom"/>
</dbReference>
<evidence type="ECO:0000256" key="5">
    <source>
        <dbReference type="PROSITE-ProRule" id="PRU00169"/>
    </source>
</evidence>
<dbReference type="GO" id="GO:0000155">
    <property type="term" value="F:phosphorelay sensor kinase activity"/>
    <property type="evidence" value="ECO:0007669"/>
    <property type="project" value="InterPro"/>
</dbReference>
<dbReference type="InterPro" id="IPR003594">
    <property type="entry name" value="HATPase_dom"/>
</dbReference>
<dbReference type="AlphaFoldDB" id="A0A7K1XW03"/>
<evidence type="ECO:0000256" key="3">
    <source>
        <dbReference type="ARBA" id="ARBA00022553"/>
    </source>
</evidence>
<feature type="modified residue" description="4-aspartylphosphate" evidence="5">
    <location>
        <position position="641"/>
    </location>
</feature>
<feature type="transmembrane region" description="Helical" evidence="6">
    <location>
        <begin position="12"/>
        <end position="32"/>
    </location>
</feature>
<dbReference type="PANTHER" id="PTHR45339:SF1">
    <property type="entry name" value="HYBRID SIGNAL TRANSDUCTION HISTIDINE KINASE J"/>
    <property type="match status" value="1"/>
</dbReference>
<gene>
    <name evidence="9" type="ORF">GS398_07615</name>
</gene>
<dbReference type="InterPro" id="IPR036097">
    <property type="entry name" value="HisK_dim/P_sf"/>
</dbReference>
<keyword evidence="10" id="KW-1185">Reference proteome</keyword>
<dbReference type="CDD" id="cd16922">
    <property type="entry name" value="HATPase_EvgS-ArcB-TorS-like"/>
    <property type="match status" value="1"/>
</dbReference>
<dbReference type="PROSITE" id="PS50109">
    <property type="entry name" value="HIS_KIN"/>
    <property type="match status" value="1"/>
</dbReference>
<dbReference type="SUPFAM" id="SSF52172">
    <property type="entry name" value="CheY-like"/>
    <property type="match status" value="1"/>
</dbReference>
<dbReference type="Pfam" id="PF00512">
    <property type="entry name" value="HisKA"/>
    <property type="match status" value="1"/>
</dbReference>
<dbReference type="SMART" id="SM00448">
    <property type="entry name" value="REC"/>
    <property type="match status" value="1"/>
</dbReference>
<dbReference type="InterPro" id="IPR036890">
    <property type="entry name" value="HATPase_C_sf"/>
</dbReference>
<dbReference type="PRINTS" id="PR00344">
    <property type="entry name" value="BCTRLSENSOR"/>
</dbReference>
<dbReference type="FunFam" id="3.30.565.10:FF:000010">
    <property type="entry name" value="Sensor histidine kinase RcsC"/>
    <property type="match status" value="1"/>
</dbReference>
<keyword evidence="4" id="KW-0902">Two-component regulatory system</keyword>
<dbReference type="EMBL" id="WVHS01000002">
    <property type="protein sequence ID" value="MXV15163.1"/>
    <property type="molecule type" value="Genomic_DNA"/>
</dbReference>
<dbReference type="Gene3D" id="3.40.50.2300">
    <property type="match status" value="1"/>
</dbReference>
<keyword evidence="3 5" id="KW-0597">Phosphoprotein</keyword>
<evidence type="ECO:0000259" key="8">
    <source>
        <dbReference type="PROSITE" id="PS50110"/>
    </source>
</evidence>
<evidence type="ECO:0000313" key="9">
    <source>
        <dbReference type="EMBL" id="MXV15163.1"/>
    </source>
</evidence>
<evidence type="ECO:0000256" key="2">
    <source>
        <dbReference type="ARBA" id="ARBA00012438"/>
    </source>
</evidence>
<comment type="caution">
    <text evidence="9">The sequence shown here is derived from an EMBL/GenBank/DDBJ whole genome shotgun (WGS) entry which is preliminary data.</text>
</comment>
<dbReference type="InterPro" id="IPR001789">
    <property type="entry name" value="Sig_transdc_resp-reg_receiver"/>
</dbReference>
<proteinExistence type="predicted"/>
<dbReference type="CDD" id="cd00082">
    <property type="entry name" value="HisKA"/>
    <property type="match status" value="1"/>
</dbReference>
<reference evidence="9 10" key="1">
    <citation type="submission" date="2019-11" db="EMBL/GenBank/DDBJ databases">
        <title>Pedobacter sp. HMF7056 Genome sequencing and assembly.</title>
        <authorList>
            <person name="Kang H."/>
            <person name="Kim H."/>
            <person name="Joh K."/>
        </authorList>
    </citation>
    <scope>NUCLEOTIDE SEQUENCE [LARGE SCALE GENOMIC DNA]</scope>
    <source>
        <strain evidence="9 10">HMF7056</strain>
    </source>
</reference>
<evidence type="ECO:0000313" key="10">
    <source>
        <dbReference type="Proteomes" id="UP000451233"/>
    </source>
</evidence>
<dbReference type="InterPro" id="IPR004358">
    <property type="entry name" value="Sig_transdc_His_kin-like_C"/>
</dbReference>
<dbReference type="EC" id="2.7.13.3" evidence="2"/>
<evidence type="ECO:0000256" key="4">
    <source>
        <dbReference type="ARBA" id="ARBA00023012"/>
    </source>
</evidence>
<dbReference type="Gene3D" id="1.10.287.130">
    <property type="match status" value="1"/>
</dbReference>
<evidence type="ECO:0000256" key="1">
    <source>
        <dbReference type="ARBA" id="ARBA00000085"/>
    </source>
</evidence>
<keyword evidence="6" id="KW-1133">Transmembrane helix</keyword>
<dbReference type="CDD" id="cd17546">
    <property type="entry name" value="REC_hyHK_CKI1_RcsC-like"/>
    <property type="match status" value="1"/>
</dbReference>
<feature type="domain" description="Response regulatory" evidence="8">
    <location>
        <begin position="592"/>
        <end position="710"/>
    </location>
</feature>
<dbReference type="SUPFAM" id="SSF47384">
    <property type="entry name" value="Homodimeric domain of signal transducing histidine kinase"/>
    <property type="match status" value="1"/>
</dbReference>
<accession>A0A7K1XW03</accession>
<organism evidence="9 10">
    <name type="scientific">Hufsiella ginkgonis</name>
    <dbReference type="NCBI Taxonomy" id="2695274"/>
    <lineage>
        <taxon>Bacteria</taxon>
        <taxon>Pseudomonadati</taxon>
        <taxon>Bacteroidota</taxon>
        <taxon>Sphingobacteriia</taxon>
        <taxon>Sphingobacteriales</taxon>
        <taxon>Sphingobacteriaceae</taxon>
        <taxon>Hufsiella</taxon>
    </lineage>
</organism>
<dbReference type="SMART" id="SM00387">
    <property type="entry name" value="HATPase_c"/>
    <property type="match status" value="1"/>
</dbReference>
<dbReference type="PANTHER" id="PTHR45339">
    <property type="entry name" value="HYBRID SIGNAL TRANSDUCTION HISTIDINE KINASE J"/>
    <property type="match status" value="1"/>
</dbReference>
<dbReference type="SMART" id="SM00388">
    <property type="entry name" value="HisKA"/>
    <property type="match status" value="1"/>
</dbReference>
<evidence type="ECO:0000256" key="6">
    <source>
        <dbReference type="SAM" id="Phobius"/>
    </source>
</evidence>
<dbReference type="Pfam" id="PF00072">
    <property type="entry name" value="Response_reg"/>
    <property type="match status" value="1"/>
</dbReference>
<keyword evidence="6" id="KW-0472">Membrane</keyword>
<dbReference type="Pfam" id="PF02518">
    <property type="entry name" value="HATPase_c"/>
    <property type="match status" value="1"/>
</dbReference>
<protein>
    <recommendedName>
        <fullName evidence="2">histidine kinase</fullName>
        <ecNumber evidence="2">2.7.13.3</ecNumber>
    </recommendedName>
</protein>
<dbReference type="Gene3D" id="3.30.565.10">
    <property type="entry name" value="Histidine kinase-like ATPase, C-terminal domain"/>
    <property type="match status" value="1"/>
</dbReference>
<dbReference type="InterPro" id="IPR003661">
    <property type="entry name" value="HisK_dim/P_dom"/>
</dbReference>
<dbReference type="InterPro" id="IPR011006">
    <property type="entry name" value="CheY-like_superfamily"/>
</dbReference>
<name>A0A7K1XW03_9SPHI</name>
<dbReference type="Proteomes" id="UP000451233">
    <property type="component" value="Unassembled WGS sequence"/>
</dbReference>
<sequence>MIKTAYKIPVLRYGLVVSLIAFLFIGSFYLYLHYTRAQKLRQDIDRLVFVRENSALIDSCILALYTADNDSRLFSVTADKKYLSQFLDEINHVSHLLSRIKPENQQLFTASSERIRLLMDKKTTKTNDYIRLRHLTDSLIGNSESIGVSLTRKNNKVSYLLLREVKSTVRIDTITADHVPQKKRRLLGRLAEAFSKKPLAGSQPVLVRQEIETSKAETLMIPKPVIQPYRTYYRKIYKANTSLRRNEREILFINSTIIGEIINILRTYKSLEQNYLWESKQQLRGTIMTVFSDFTQLSLLNIGLLVTLVTTLLYNIWKIFNNEKALILYSENARKYATAKSSFLASMSHEIRTPLNSIIGFAEQLDQGRLTANQSEQVTAIRHSSDMLLEVVNQILDFSKYETGKMNLDNSPFKLVEVIEGVSRSMSILAEKKGIALRSELKLEPQLCVTGDAFRLKQVMVNLISNAIKFTAQGEVYLHAWNSLASDDSIVLHVKVKDTGIGISKEDLPNIFNEFSQVNSAQSEAIKGTGLGLAICKKIVELQNGHIHVQSEPGNGSTFSFHIPYERCDEAACEAGRDIASIDLTEQLKGRHILLAEDNKLNVLLAKTILKKWNMTYDVAYNGMEALELCKMNHYDLVLTDIQMPEMTGIELAKEIRQLSDKSKSGIPIVALTANVLKEDHDKYIAAGINDVALKPFLEKNLVEKIALNVDKWFSTTFIGPERE</sequence>
<comment type="catalytic activity">
    <reaction evidence="1">
        <text>ATP + protein L-histidine = ADP + protein N-phospho-L-histidine.</text>
        <dbReference type="EC" id="2.7.13.3"/>
    </reaction>
</comment>
<dbReference type="SUPFAM" id="SSF55874">
    <property type="entry name" value="ATPase domain of HSP90 chaperone/DNA topoisomerase II/histidine kinase"/>
    <property type="match status" value="1"/>
</dbReference>
<evidence type="ECO:0000259" key="7">
    <source>
        <dbReference type="PROSITE" id="PS50109"/>
    </source>
</evidence>
<keyword evidence="6" id="KW-0812">Transmembrane</keyword>
<feature type="transmembrane region" description="Helical" evidence="6">
    <location>
        <begin position="297"/>
        <end position="317"/>
    </location>
</feature>
<dbReference type="RefSeq" id="WP_160906176.1">
    <property type="nucleotide sequence ID" value="NZ_WVHS01000002.1"/>
</dbReference>